<feature type="domain" description="Peptidase M17 leucyl aminopeptidase N-terminal" evidence="2">
    <location>
        <begin position="30"/>
        <end position="148"/>
    </location>
</feature>
<evidence type="ECO:0000313" key="4">
    <source>
        <dbReference type="EMBL" id="ATQ67859.1"/>
    </source>
</evidence>
<dbReference type="SUPFAM" id="SSF52949">
    <property type="entry name" value="Macro domain-like"/>
    <property type="match status" value="1"/>
</dbReference>
<dbReference type="STRING" id="595536.GCA_000178815_03534"/>
<sequence length="1148" mass="124167">MTEPERIELEIVLRSGDIAKVATPFVVCPHYEGLPLAGAAKAFDRLADSWLARALELGMISLTLGRIFPITLKQFVAEPLPVEMLLLVGMGEPGAMTADDLRFLFSNVTIAVEAMGGKSFASALVGTRRKEFSIDTAVRAFVEGVIDGHQRLVAIAAQSPRKGERLATTAKRVLSVTLVIDDERKFAEIEEAFGRTAEDVAAELLVTTRRGEPLAPGPGEVGDDAEERDEEELVTLLRVTRRSGPAIPGSRPEFDIYEFSAACDRAVVALREHEVSRFLLQRIPERLITARNPGLRDRLARFLQALVAPRDFEGLLTAADCVTVEVDEAAARIPWEMMAHRTQSGRTRYLGGQILISRQMRTAAGPPPSSPPPLNRQLRILVVADPASGELALPKAREEGWAVVDMIERACRAWEGVYDFRVTIRVGSAQDGDPELERRLGRYAALDGRFVQSAAACEPVEIAMLLVDEQFDLVHYAGHGFFDEARRAAGWVLDRGYRVTARDLFCVRQVPRLVFANACYSSVVPENAVEPSDGAGQRSRLVGAAQAFFARGIPNYIGAGWAVDDYWGRVFAEQFYARALGLSTKAGAAAREPDTIGKALLGARRTTFQMSGDDCATWAAYQHYGRAQDRLLARAGAPHPSSDREAEPPGESVAAAVAAEASAGEGRGEGDEGAELVYFNGVDAETGRYAVAPMSVAELGKIARARPNVGAFAVTRGEQARSFGLPPGVDYGKIEEAGWGVIFFEAASLDVADALKPLLDRRKAQAGALFKTLSYKRGEETREWRRRYNVTPGSLDPQAVPYYLLIVGPPDQIPFEFQYLLGVDFAVGRLAFDQIADYERYAASIVAYEQPGSAPINGKEVVYWGTRHPGDEATDLSATELVTPLARGVAGATPRLAKPVNEECAFAERLLLGDNATKAALVATLRGPKPPALLFTASHGMEVGSGRPHQREIQGALLCQDWQGFGRIGPDAYMAAADVPDDANVHGLMAFFFACFGGGTPDLDQFLLDPDQAGRLQPLAPQPFIAALPQRLLAHPAGGALAVVAHVDRAWGYSIRPPKSTAAQIGPFRESLNYVMRGEPVGHAVKDQFGGHFASLSTTLLSAVSPTAAAASRMSDKDLVAYWLQRNDAQNYVTLGDPAARLRVDALT</sequence>
<dbReference type="EMBL" id="CP023737">
    <property type="protein sequence ID" value="ATQ67859.1"/>
    <property type="molecule type" value="Genomic_DNA"/>
</dbReference>
<dbReference type="Pfam" id="PF12770">
    <property type="entry name" value="CHAT"/>
    <property type="match status" value="1"/>
</dbReference>
<reference evidence="5" key="1">
    <citation type="submission" date="2017-10" db="EMBL/GenBank/DDBJ databases">
        <title>Completed PacBio SMRT sequence of Methylosinus trichosporium OB3b reveals presence of a third large plasmid.</title>
        <authorList>
            <person name="Charles T.C."/>
            <person name="Lynch M.D.J."/>
            <person name="Heil J.R."/>
            <person name="Cheng J."/>
        </authorList>
    </citation>
    <scope>NUCLEOTIDE SEQUENCE [LARGE SCALE GENOMIC DNA]</scope>
    <source>
        <strain evidence="5">OB3b</strain>
    </source>
</reference>
<dbReference type="Proteomes" id="UP000230709">
    <property type="component" value="Chromosome"/>
</dbReference>
<evidence type="ECO:0000313" key="5">
    <source>
        <dbReference type="Proteomes" id="UP000230709"/>
    </source>
</evidence>
<dbReference type="AlphaFoldDB" id="A0A2D2CYY5"/>
<proteinExistence type="predicted"/>
<evidence type="ECO:0000259" key="3">
    <source>
        <dbReference type="Pfam" id="PF12770"/>
    </source>
</evidence>
<evidence type="ECO:0000256" key="1">
    <source>
        <dbReference type="SAM" id="MobiDB-lite"/>
    </source>
</evidence>
<organism evidence="4 5">
    <name type="scientific">Methylosinus trichosporium (strain ATCC 35070 / NCIMB 11131 / UNIQEM 75 / OB3b)</name>
    <dbReference type="NCBI Taxonomy" id="595536"/>
    <lineage>
        <taxon>Bacteria</taxon>
        <taxon>Pseudomonadati</taxon>
        <taxon>Pseudomonadota</taxon>
        <taxon>Alphaproteobacteria</taxon>
        <taxon>Hyphomicrobiales</taxon>
        <taxon>Methylocystaceae</taxon>
        <taxon>Methylosinus</taxon>
    </lineage>
</organism>
<dbReference type="KEGG" id="mtw:CQW49_08075"/>
<feature type="region of interest" description="Disordered" evidence="1">
    <location>
        <begin position="635"/>
        <end position="670"/>
    </location>
</feature>
<dbReference type="Pfam" id="PF02789">
    <property type="entry name" value="Peptidase_M17_N"/>
    <property type="match status" value="1"/>
</dbReference>
<feature type="domain" description="CHAT" evidence="3">
    <location>
        <begin position="321"/>
        <end position="625"/>
    </location>
</feature>
<protein>
    <recommendedName>
        <fullName evidence="6">CHAT domain-containing protein</fullName>
    </recommendedName>
</protein>
<dbReference type="Gene3D" id="3.40.220.10">
    <property type="entry name" value="Leucine Aminopeptidase, subunit E, domain 1"/>
    <property type="match status" value="1"/>
</dbReference>
<evidence type="ECO:0008006" key="6">
    <source>
        <dbReference type="Google" id="ProtNLM"/>
    </source>
</evidence>
<dbReference type="InterPro" id="IPR043472">
    <property type="entry name" value="Macro_dom-like"/>
</dbReference>
<evidence type="ECO:0000259" key="2">
    <source>
        <dbReference type="Pfam" id="PF02789"/>
    </source>
</evidence>
<dbReference type="InterPro" id="IPR008283">
    <property type="entry name" value="Peptidase_M17_N"/>
</dbReference>
<dbReference type="InterPro" id="IPR024983">
    <property type="entry name" value="CHAT_dom"/>
</dbReference>
<dbReference type="RefSeq" id="WP_003613703.1">
    <property type="nucleotide sequence ID" value="NZ_ADVE02000001.1"/>
</dbReference>
<dbReference type="GO" id="GO:0006508">
    <property type="term" value="P:proteolysis"/>
    <property type="evidence" value="ECO:0007669"/>
    <property type="project" value="InterPro"/>
</dbReference>
<feature type="compositionally biased region" description="Low complexity" evidence="1">
    <location>
        <begin position="649"/>
        <end position="664"/>
    </location>
</feature>
<keyword evidence="5" id="KW-1185">Reference proteome</keyword>
<accession>A0A2D2CYY5</accession>
<dbReference type="GO" id="GO:0070006">
    <property type="term" value="F:metalloaminopeptidase activity"/>
    <property type="evidence" value="ECO:0007669"/>
    <property type="project" value="InterPro"/>
</dbReference>
<name>A0A2D2CYY5_METT3</name>
<gene>
    <name evidence="4" type="ORF">CQW49_08075</name>
</gene>